<dbReference type="EMBL" id="CP003410">
    <property type="protein sequence ID" value="AGM02603.1"/>
    <property type="molecule type" value="Genomic_DNA"/>
</dbReference>
<evidence type="ECO:0000259" key="6">
    <source>
        <dbReference type="PROSITE" id="PS50043"/>
    </source>
</evidence>
<dbReference type="GO" id="GO:0000160">
    <property type="term" value="P:phosphorelay signal transduction system"/>
    <property type="evidence" value="ECO:0007669"/>
    <property type="project" value="InterPro"/>
</dbReference>
<accession>R4SVP7</accession>
<dbReference type="Pfam" id="PF00196">
    <property type="entry name" value="GerE"/>
    <property type="match status" value="1"/>
</dbReference>
<evidence type="ECO:0000256" key="1">
    <source>
        <dbReference type="ARBA" id="ARBA00022553"/>
    </source>
</evidence>
<dbReference type="SMART" id="SM00421">
    <property type="entry name" value="HTH_LUXR"/>
    <property type="match status" value="1"/>
</dbReference>
<reference evidence="8 9" key="1">
    <citation type="journal article" date="2013" name="BMC Genomics">
        <title>ContigScape: a Cytoscape plugin facilitating microbial genome gap closing.</title>
        <authorList>
            <person name="Tang B."/>
            <person name="Wang Q."/>
            <person name="Yang M."/>
            <person name="Xie F."/>
            <person name="Zhu Y."/>
            <person name="Zhuo Y."/>
            <person name="Wang S."/>
            <person name="Gao H."/>
            <person name="Ding X."/>
            <person name="Zhang L."/>
            <person name="Zhao G."/>
            <person name="Zheng H."/>
        </authorList>
    </citation>
    <scope>NUCLEOTIDE SEQUENCE [LARGE SCALE GENOMIC DNA]</scope>
    <source>
        <strain evidence="8 9">HCCB10007</strain>
    </source>
</reference>
<dbReference type="Proteomes" id="UP000013968">
    <property type="component" value="Chromosome"/>
</dbReference>
<evidence type="ECO:0000313" key="8">
    <source>
        <dbReference type="EMBL" id="AGM02603.1"/>
    </source>
</evidence>
<dbReference type="CDD" id="cd17535">
    <property type="entry name" value="REC_NarL-like"/>
    <property type="match status" value="1"/>
</dbReference>
<keyword evidence="1 5" id="KW-0597">Phosphoprotein</keyword>
<dbReference type="PANTHER" id="PTHR43214:SF24">
    <property type="entry name" value="TRANSCRIPTIONAL REGULATORY PROTEIN NARL-RELATED"/>
    <property type="match status" value="1"/>
</dbReference>
<dbReference type="PRINTS" id="PR00038">
    <property type="entry name" value="HTHLUXR"/>
</dbReference>
<dbReference type="SUPFAM" id="SSF52172">
    <property type="entry name" value="CheY-like"/>
    <property type="match status" value="1"/>
</dbReference>
<dbReference type="InterPro" id="IPR039420">
    <property type="entry name" value="WalR-like"/>
</dbReference>
<sequence>MAVIRVVLADDQLLVRSGFAALLRAETGITVVGEADDGEAAVAVVAETVPDVVLMDVRMPGLDGIEATRRIVADERLSEVRVVMLTTFDLDEYVFDALRAGASGFLLKHTAPADLLQAVRVVAAGDALLSPSVTRRLIAEFTARPSASLPRADGSAFTEREHEVVQRVAQGMSNEEIAREFFISAATVRTHVSRAMSKVHARDRAQLVVFAYRSGLVRA</sequence>
<keyword evidence="9" id="KW-1185">Reference proteome</keyword>
<dbReference type="RefSeq" id="WP_016330472.1">
    <property type="nucleotide sequence ID" value="NC_021252.1"/>
</dbReference>
<dbReference type="SMART" id="SM00448">
    <property type="entry name" value="REC"/>
    <property type="match status" value="1"/>
</dbReference>
<dbReference type="InterPro" id="IPR011006">
    <property type="entry name" value="CheY-like_superfamily"/>
</dbReference>
<feature type="modified residue" description="4-aspartylphosphate" evidence="5">
    <location>
        <position position="56"/>
    </location>
</feature>
<dbReference type="PROSITE" id="PS50043">
    <property type="entry name" value="HTH_LUXR_2"/>
    <property type="match status" value="1"/>
</dbReference>
<dbReference type="Pfam" id="PF00072">
    <property type="entry name" value="Response_reg"/>
    <property type="match status" value="1"/>
</dbReference>
<dbReference type="Gene3D" id="3.40.50.2300">
    <property type="match status" value="1"/>
</dbReference>
<evidence type="ECO:0000313" key="9">
    <source>
        <dbReference type="Proteomes" id="UP000013968"/>
    </source>
</evidence>
<dbReference type="PATRIC" id="fig|1156913.3.peg.15"/>
<feature type="domain" description="HTH luxR-type" evidence="6">
    <location>
        <begin position="150"/>
        <end position="215"/>
    </location>
</feature>
<evidence type="ECO:0000256" key="4">
    <source>
        <dbReference type="ARBA" id="ARBA00023163"/>
    </source>
</evidence>
<dbReference type="HOGENOM" id="CLU_000445_90_10_11"/>
<dbReference type="CDD" id="cd06170">
    <property type="entry name" value="LuxR_C_like"/>
    <property type="match status" value="1"/>
</dbReference>
<dbReference type="GO" id="GO:0003677">
    <property type="term" value="F:DNA binding"/>
    <property type="evidence" value="ECO:0007669"/>
    <property type="project" value="UniProtKB-KW"/>
</dbReference>
<gene>
    <name evidence="8" type="ORF">AORI_0014</name>
</gene>
<dbReference type="KEGG" id="aoi:AORI_0014"/>
<dbReference type="GO" id="GO:0006355">
    <property type="term" value="P:regulation of DNA-templated transcription"/>
    <property type="evidence" value="ECO:0007669"/>
    <property type="project" value="InterPro"/>
</dbReference>
<organism evidence="8 9">
    <name type="scientific">Amycolatopsis keratiniphila</name>
    <dbReference type="NCBI Taxonomy" id="129921"/>
    <lineage>
        <taxon>Bacteria</taxon>
        <taxon>Bacillati</taxon>
        <taxon>Actinomycetota</taxon>
        <taxon>Actinomycetes</taxon>
        <taxon>Pseudonocardiales</taxon>
        <taxon>Pseudonocardiaceae</taxon>
        <taxon>Amycolatopsis</taxon>
        <taxon>Amycolatopsis japonica group</taxon>
    </lineage>
</organism>
<evidence type="ECO:0000256" key="3">
    <source>
        <dbReference type="ARBA" id="ARBA00023125"/>
    </source>
</evidence>
<dbReference type="PROSITE" id="PS50110">
    <property type="entry name" value="RESPONSE_REGULATORY"/>
    <property type="match status" value="1"/>
</dbReference>
<dbReference type="InterPro" id="IPR016032">
    <property type="entry name" value="Sig_transdc_resp-reg_C-effctor"/>
</dbReference>
<proteinExistence type="predicted"/>
<dbReference type="InterPro" id="IPR001789">
    <property type="entry name" value="Sig_transdc_resp-reg_receiver"/>
</dbReference>
<dbReference type="PROSITE" id="PS00622">
    <property type="entry name" value="HTH_LUXR_1"/>
    <property type="match status" value="1"/>
</dbReference>
<dbReference type="InterPro" id="IPR058245">
    <property type="entry name" value="NreC/VraR/RcsB-like_REC"/>
</dbReference>
<keyword evidence="3" id="KW-0238">DNA-binding</keyword>
<name>R4SVP7_9PSEU</name>
<dbReference type="SUPFAM" id="SSF46894">
    <property type="entry name" value="C-terminal effector domain of the bipartite response regulators"/>
    <property type="match status" value="1"/>
</dbReference>
<dbReference type="AlphaFoldDB" id="R4SVP7"/>
<evidence type="ECO:0000256" key="5">
    <source>
        <dbReference type="PROSITE-ProRule" id="PRU00169"/>
    </source>
</evidence>
<dbReference type="InterPro" id="IPR000792">
    <property type="entry name" value="Tscrpt_reg_LuxR_C"/>
</dbReference>
<keyword evidence="2" id="KW-0805">Transcription regulation</keyword>
<evidence type="ECO:0000259" key="7">
    <source>
        <dbReference type="PROSITE" id="PS50110"/>
    </source>
</evidence>
<keyword evidence="4" id="KW-0804">Transcription</keyword>
<evidence type="ECO:0000256" key="2">
    <source>
        <dbReference type="ARBA" id="ARBA00023015"/>
    </source>
</evidence>
<protein>
    <submittedName>
        <fullName evidence="8">LuxR family two component transcriptional regulator</fullName>
    </submittedName>
</protein>
<dbReference type="PANTHER" id="PTHR43214">
    <property type="entry name" value="TWO-COMPONENT RESPONSE REGULATOR"/>
    <property type="match status" value="1"/>
</dbReference>
<feature type="domain" description="Response regulatory" evidence="7">
    <location>
        <begin position="5"/>
        <end position="123"/>
    </location>
</feature>